<evidence type="ECO:0000313" key="2">
    <source>
        <dbReference type="EMBL" id="CAB4882932.1"/>
    </source>
</evidence>
<dbReference type="SUPFAM" id="SSF51161">
    <property type="entry name" value="Trimeric LpxA-like enzymes"/>
    <property type="match status" value="1"/>
</dbReference>
<protein>
    <submittedName>
        <fullName evidence="2">Unannotated protein</fullName>
    </submittedName>
</protein>
<feature type="region of interest" description="Disordered" evidence="1">
    <location>
        <begin position="1"/>
        <end position="24"/>
    </location>
</feature>
<feature type="compositionally biased region" description="Polar residues" evidence="1">
    <location>
        <begin position="1"/>
        <end position="15"/>
    </location>
</feature>
<organism evidence="2">
    <name type="scientific">freshwater metagenome</name>
    <dbReference type="NCBI Taxonomy" id="449393"/>
    <lineage>
        <taxon>unclassified sequences</taxon>
        <taxon>metagenomes</taxon>
        <taxon>ecological metagenomes</taxon>
    </lineage>
</organism>
<evidence type="ECO:0000256" key="1">
    <source>
        <dbReference type="SAM" id="MobiDB-lite"/>
    </source>
</evidence>
<dbReference type="PANTHER" id="PTHR43300:SF4">
    <property type="entry name" value="ACYL-[ACYL-CARRIER-PROTEIN]--UDP-N-ACETYLGLUCOSAMINE O-ACYLTRANSFERASE"/>
    <property type="match status" value="1"/>
</dbReference>
<dbReference type="Gene3D" id="2.160.10.10">
    <property type="entry name" value="Hexapeptide repeat proteins"/>
    <property type="match status" value="1"/>
</dbReference>
<dbReference type="Pfam" id="PF14602">
    <property type="entry name" value="Hexapep_2"/>
    <property type="match status" value="1"/>
</dbReference>
<dbReference type="EMBL" id="CAFBLP010000042">
    <property type="protein sequence ID" value="CAB4882932.1"/>
    <property type="molecule type" value="Genomic_DNA"/>
</dbReference>
<dbReference type="CDD" id="cd03358">
    <property type="entry name" value="LbH_WxcM_N_like"/>
    <property type="match status" value="1"/>
</dbReference>
<gene>
    <name evidence="2" type="ORF">UFOPK3376_01731</name>
</gene>
<dbReference type="InterPro" id="IPR050179">
    <property type="entry name" value="Trans_hexapeptide_repeat"/>
</dbReference>
<name>A0A6J7EHN4_9ZZZZ</name>
<proteinExistence type="predicted"/>
<dbReference type="PANTHER" id="PTHR43300">
    <property type="entry name" value="ACETYLTRANSFERASE"/>
    <property type="match status" value="1"/>
</dbReference>
<dbReference type="InterPro" id="IPR011004">
    <property type="entry name" value="Trimer_LpxA-like_sf"/>
</dbReference>
<accession>A0A6J7EHN4</accession>
<dbReference type="AlphaFoldDB" id="A0A6J7EHN4"/>
<dbReference type="InterPro" id="IPR001451">
    <property type="entry name" value="Hexapep"/>
</dbReference>
<sequence length="214" mass="22562">MLVRQPRSQGATDSPTPFLGHTRTRPGYAATVIHPTVRVHQTAIVETGASVGAGTGVWHHAHVRSGAVVGEHCVLGKNVYIDTQARIGDRCKIQNNVSVYHGVVIDDDVFVGPSATFTNDLVPRAFNVEWTITTTRVLTGASIGANATIVCGTTLGRFSMVAAGATVTRDVADHQLVAGTPARHLGWVCQCGSVVSRESNPPESLVCELCAGKL</sequence>
<reference evidence="2" key="1">
    <citation type="submission" date="2020-05" db="EMBL/GenBank/DDBJ databases">
        <authorList>
            <person name="Chiriac C."/>
            <person name="Salcher M."/>
            <person name="Ghai R."/>
            <person name="Kavagutti S V."/>
        </authorList>
    </citation>
    <scope>NUCLEOTIDE SEQUENCE</scope>
</reference>
<dbReference type="Pfam" id="PF00132">
    <property type="entry name" value="Hexapep"/>
    <property type="match status" value="1"/>
</dbReference>